<dbReference type="PANTHER" id="PTHR30250">
    <property type="entry name" value="PST FAMILY PREDICTED COLANIC ACID TRANSPORTER"/>
    <property type="match status" value="1"/>
</dbReference>
<dbReference type="GO" id="GO:0005886">
    <property type="term" value="C:plasma membrane"/>
    <property type="evidence" value="ECO:0007669"/>
    <property type="project" value="UniProtKB-SubCell"/>
</dbReference>
<keyword evidence="5 6" id="KW-0472">Membrane</keyword>
<feature type="transmembrane region" description="Helical" evidence="6">
    <location>
        <begin position="325"/>
        <end position="348"/>
    </location>
</feature>
<dbReference type="AlphaFoldDB" id="A0A4S2FGZ3"/>
<dbReference type="RefSeq" id="WP_135952480.1">
    <property type="nucleotide sequence ID" value="NZ_CAKOCL010000007.1"/>
</dbReference>
<evidence type="ECO:0000256" key="4">
    <source>
        <dbReference type="ARBA" id="ARBA00022989"/>
    </source>
</evidence>
<feature type="transmembrane region" description="Helical" evidence="6">
    <location>
        <begin position="141"/>
        <end position="163"/>
    </location>
</feature>
<comment type="caution">
    <text evidence="7">The sequence shown here is derived from an EMBL/GenBank/DDBJ whole genome shotgun (WGS) entry which is preliminary data.</text>
</comment>
<dbReference type="Pfam" id="PF01943">
    <property type="entry name" value="Polysacc_synt"/>
    <property type="match status" value="1"/>
</dbReference>
<organism evidence="7 8">
    <name type="scientific">Phocaeicola sartorii</name>
    <dbReference type="NCBI Taxonomy" id="671267"/>
    <lineage>
        <taxon>Bacteria</taxon>
        <taxon>Pseudomonadati</taxon>
        <taxon>Bacteroidota</taxon>
        <taxon>Bacteroidia</taxon>
        <taxon>Bacteroidales</taxon>
        <taxon>Bacteroidaceae</taxon>
        <taxon>Phocaeicola</taxon>
    </lineage>
</organism>
<keyword evidence="4 6" id="KW-1133">Transmembrane helix</keyword>
<dbReference type="EMBL" id="SRYJ01000047">
    <property type="protein sequence ID" value="TGY68068.1"/>
    <property type="molecule type" value="Genomic_DNA"/>
</dbReference>
<feature type="transmembrane region" description="Helical" evidence="6">
    <location>
        <begin position="170"/>
        <end position="190"/>
    </location>
</feature>
<dbReference type="InterPro" id="IPR002797">
    <property type="entry name" value="Polysacc_synth"/>
</dbReference>
<evidence type="ECO:0000313" key="7">
    <source>
        <dbReference type="EMBL" id="TGY68068.1"/>
    </source>
</evidence>
<feature type="transmembrane region" description="Helical" evidence="6">
    <location>
        <begin position="196"/>
        <end position="220"/>
    </location>
</feature>
<feature type="transmembrane region" description="Helical" evidence="6">
    <location>
        <begin position="53"/>
        <end position="74"/>
    </location>
</feature>
<feature type="transmembrane region" description="Helical" evidence="6">
    <location>
        <begin position="283"/>
        <end position="304"/>
    </location>
</feature>
<feature type="transmembrane region" description="Helical" evidence="6">
    <location>
        <begin position="410"/>
        <end position="430"/>
    </location>
</feature>
<feature type="transmembrane region" description="Helical" evidence="6">
    <location>
        <begin position="360"/>
        <end position="379"/>
    </location>
</feature>
<dbReference type="Proteomes" id="UP000310760">
    <property type="component" value="Unassembled WGS sequence"/>
</dbReference>
<feature type="transmembrane region" description="Helical" evidence="6">
    <location>
        <begin position="95"/>
        <end position="121"/>
    </location>
</feature>
<feature type="transmembrane region" description="Helical" evidence="6">
    <location>
        <begin position="23"/>
        <end position="47"/>
    </location>
</feature>
<feature type="transmembrane region" description="Helical" evidence="6">
    <location>
        <begin position="386"/>
        <end position="404"/>
    </location>
</feature>
<evidence type="ECO:0000313" key="8">
    <source>
        <dbReference type="Proteomes" id="UP000310760"/>
    </source>
</evidence>
<reference evidence="7 8" key="1">
    <citation type="submission" date="2019-04" db="EMBL/GenBank/DDBJ databases">
        <title>Microbes associate with the intestines of laboratory mice.</title>
        <authorList>
            <person name="Navarre W."/>
            <person name="Wong E."/>
            <person name="Huang K."/>
            <person name="Tropini C."/>
            <person name="Ng K."/>
            <person name="Yu B."/>
        </authorList>
    </citation>
    <scope>NUCLEOTIDE SEQUENCE [LARGE SCALE GENOMIC DNA]</scope>
    <source>
        <strain evidence="7 8">NM22_B1</strain>
    </source>
</reference>
<evidence type="ECO:0000256" key="5">
    <source>
        <dbReference type="ARBA" id="ARBA00023136"/>
    </source>
</evidence>
<protein>
    <recommendedName>
        <fullName evidence="9">Polysaccharide biosynthesis protein</fullName>
    </recommendedName>
</protein>
<evidence type="ECO:0000256" key="3">
    <source>
        <dbReference type="ARBA" id="ARBA00022692"/>
    </source>
</evidence>
<accession>A0A4S2FGZ3</accession>
<evidence type="ECO:0000256" key="1">
    <source>
        <dbReference type="ARBA" id="ARBA00004651"/>
    </source>
</evidence>
<sequence length="449" mass="50985">MKSKILFFLNEGSSRTIMAKKNIIISFILKGISILISLQVVPITIHYVNSTRYGIWLTLSSLVSWLSFFDIGLTHGFRNRFAESKALGNIEQARVYVSTTYAVLFILFIAFSCLMILLNTFLNWSDLLNINQMYSKELNHVFLIVAVFFGINIVASVFTTMLVADQRPAVASFIQVIGQSLSFAIVYILTKLTTGSLLNLALVFSGIPVLVIILSSVILYKTKYKTYAPQLKLVKFSFVKSILGLGGQFFVITTSMLLIFQLMNVIISRVEGPEVVTQYNLAYRYFNALLMVVVIVLNPFWSAFTDAYAKKDYVWMRRTKERLELLWIFSIPIIGMMVWASNLFYGFWLGHLVEIPLETTVAVSVYVLFQILGNIYMYMINGTGKVRIQLIIYACFAIVAYPVMSCMCDRWGITGLLVLPTVVYILQGIIGRIQLRRLIDNRAVGVWNK</sequence>
<proteinExistence type="predicted"/>
<comment type="subcellular location">
    <subcellularLocation>
        <location evidence="1">Cell membrane</location>
        <topology evidence="1">Multi-pass membrane protein</topology>
    </subcellularLocation>
</comment>
<evidence type="ECO:0000256" key="6">
    <source>
        <dbReference type="SAM" id="Phobius"/>
    </source>
</evidence>
<evidence type="ECO:0000256" key="2">
    <source>
        <dbReference type="ARBA" id="ARBA00022475"/>
    </source>
</evidence>
<gene>
    <name evidence="7" type="ORF">E5339_17920</name>
</gene>
<keyword evidence="2" id="KW-1003">Cell membrane</keyword>
<dbReference type="PANTHER" id="PTHR30250:SF26">
    <property type="entry name" value="PSMA PROTEIN"/>
    <property type="match status" value="1"/>
</dbReference>
<evidence type="ECO:0008006" key="9">
    <source>
        <dbReference type="Google" id="ProtNLM"/>
    </source>
</evidence>
<feature type="transmembrane region" description="Helical" evidence="6">
    <location>
        <begin position="241"/>
        <end position="263"/>
    </location>
</feature>
<name>A0A4S2FGZ3_9BACT</name>
<keyword evidence="3 6" id="KW-0812">Transmembrane</keyword>
<dbReference type="InterPro" id="IPR050833">
    <property type="entry name" value="Poly_Biosynth_Transport"/>
</dbReference>